<name>A0A3A4QUY8_9BACT</name>
<dbReference type="NCBIfam" id="TIGR00095">
    <property type="entry name" value="16S rRNA (guanine(966)-N(2))-methyltransferase RsmD"/>
    <property type="match status" value="1"/>
</dbReference>
<dbReference type="PANTHER" id="PTHR43542:SF1">
    <property type="entry name" value="METHYLTRANSFERASE"/>
    <property type="match status" value="1"/>
</dbReference>
<comment type="caution">
    <text evidence="3">The sequence shown here is derived from an EMBL/GenBank/DDBJ whole genome shotgun (WGS) entry which is preliminary data.</text>
</comment>
<reference evidence="3 4" key="1">
    <citation type="journal article" date="2017" name="ISME J.">
        <title>Energy and carbon metabolisms in a deep terrestrial subsurface fluid microbial community.</title>
        <authorList>
            <person name="Momper L."/>
            <person name="Jungbluth S.P."/>
            <person name="Lee M.D."/>
            <person name="Amend J.P."/>
        </authorList>
    </citation>
    <scope>NUCLEOTIDE SEQUENCE [LARGE SCALE GENOMIC DNA]</scope>
    <source>
        <strain evidence="3">SURF_26</strain>
    </source>
</reference>
<dbReference type="Gene3D" id="3.40.50.150">
    <property type="entry name" value="Vaccinia Virus protein VP39"/>
    <property type="match status" value="1"/>
</dbReference>
<dbReference type="AlphaFoldDB" id="A0A3A4QUY8"/>
<protein>
    <submittedName>
        <fullName evidence="3">16S rRNA (Guanine(966)-N(2))-methyltransferase RsmD</fullName>
        <ecNumber evidence="3">2.1.1.171</ecNumber>
    </submittedName>
</protein>
<sequence>MVRIIAGKWRSRKIVIPQASSIRPTSDRVKEALFSSLGEKVVDARVLDLFCGAGNLGLEALSRGARSSCFVENNTVCLRFLETNIRALECSESSRVVRSDAVRFIESYKSSENGFDIVFADPPYDIVTQLFTLHGNRNILQLMVEHGIVSGFTTIVLEHGAKFAIPESLNTIMSVKTRRYGDTAVSFFQLINKDYTQ</sequence>
<evidence type="ECO:0000256" key="2">
    <source>
        <dbReference type="ARBA" id="ARBA00022679"/>
    </source>
</evidence>
<evidence type="ECO:0000313" key="4">
    <source>
        <dbReference type="Proteomes" id="UP000266426"/>
    </source>
</evidence>
<dbReference type="EMBL" id="QZJZ01000094">
    <property type="protein sequence ID" value="RJP56499.1"/>
    <property type="molecule type" value="Genomic_DNA"/>
</dbReference>
<dbReference type="GO" id="GO:0003676">
    <property type="term" value="F:nucleic acid binding"/>
    <property type="evidence" value="ECO:0007669"/>
    <property type="project" value="InterPro"/>
</dbReference>
<dbReference type="InterPro" id="IPR029063">
    <property type="entry name" value="SAM-dependent_MTases_sf"/>
</dbReference>
<evidence type="ECO:0000256" key="1">
    <source>
        <dbReference type="ARBA" id="ARBA00022603"/>
    </source>
</evidence>
<dbReference type="CDD" id="cd02440">
    <property type="entry name" value="AdoMet_MTases"/>
    <property type="match status" value="1"/>
</dbReference>
<dbReference type="GO" id="GO:0052913">
    <property type="term" value="F:16S rRNA (guanine(966)-N(2))-methyltransferase activity"/>
    <property type="evidence" value="ECO:0007669"/>
    <property type="project" value="UniProtKB-EC"/>
</dbReference>
<dbReference type="SUPFAM" id="SSF53335">
    <property type="entry name" value="S-adenosyl-L-methionine-dependent methyltransferases"/>
    <property type="match status" value="1"/>
</dbReference>
<proteinExistence type="predicted"/>
<dbReference type="PROSITE" id="PS00092">
    <property type="entry name" value="N6_MTASE"/>
    <property type="match status" value="1"/>
</dbReference>
<keyword evidence="2 3" id="KW-0808">Transferase</keyword>
<accession>A0A3A4QUY8</accession>
<keyword evidence="1 3" id="KW-0489">Methyltransferase</keyword>
<dbReference type="PANTHER" id="PTHR43542">
    <property type="entry name" value="METHYLTRANSFERASE"/>
    <property type="match status" value="1"/>
</dbReference>
<dbReference type="Pfam" id="PF03602">
    <property type="entry name" value="Cons_hypoth95"/>
    <property type="match status" value="1"/>
</dbReference>
<dbReference type="Proteomes" id="UP000266426">
    <property type="component" value="Unassembled WGS sequence"/>
</dbReference>
<evidence type="ECO:0000313" key="3">
    <source>
        <dbReference type="EMBL" id="RJP56499.1"/>
    </source>
</evidence>
<dbReference type="PIRSF" id="PIRSF004553">
    <property type="entry name" value="CHP00095"/>
    <property type="match status" value="1"/>
</dbReference>
<gene>
    <name evidence="3" type="primary">rsmD</name>
    <name evidence="3" type="ORF">C4541_12265</name>
</gene>
<dbReference type="InterPro" id="IPR002052">
    <property type="entry name" value="DNA_methylase_N6_adenine_CS"/>
</dbReference>
<organism evidence="3 4">
    <name type="scientific">Candidatus Auribacter fodinae</name>
    <dbReference type="NCBI Taxonomy" id="2093366"/>
    <lineage>
        <taxon>Bacteria</taxon>
        <taxon>Pseudomonadati</taxon>
        <taxon>Candidatus Auribacterota</taxon>
        <taxon>Candidatus Auribacteria</taxon>
        <taxon>Candidatus Auribacterales</taxon>
        <taxon>Candidatus Auribacteraceae</taxon>
        <taxon>Candidatus Auribacter</taxon>
    </lineage>
</organism>
<dbReference type="InterPro" id="IPR004398">
    <property type="entry name" value="RNA_MeTrfase_RsmD"/>
</dbReference>
<dbReference type="EC" id="2.1.1.171" evidence="3"/>